<evidence type="ECO:0000259" key="3">
    <source>
        <dbReference type="Pfam" id="PF14613"/>
    </source>
</evidence>
<feature type="compositionally biased region" description="Polar residues" evidence="2">
    <location>
        <begin position="886"/>
        <end position="901"/>
    </location>
</feature>
<feature type="compositionally biased region" description="Basic and acidic residues" evidence="2">
    <location>
        <begin position="227"/>
        <end position="246"/>
    </location>
</feature>
<evidence type="ECO:0000256" key="1">
    <source>
        <dbReference type="SAM" id="Coils"/>
    </source>
</evidence>
<accession>A0A1A6A0K3</accession>
<feature type="compositionally biased region" description="Basic and acidic residues" evidence="2">
    <location>
        <begin position="330"/>
        <end position="350"/>
    </location>
</feature>
<protein>
    <submittedName>
        <fullName evidence="5">Uncharacterized protein</fullName>
    </submittedName>
</protein>
<sequence length="901" mass="100393">MTSAGLPATKTEVTANPSKMGVTTAASGAELEADIQRKLKIWGVVEAFRDGRLPDNHQIDKALSYAVSHSPVETQKLSPEGRELIEDFRDIIETARAIVAEKNADELFQNAVWASYSGDASRAKQSGVVPVSKDDAKADANQAAAHLRVLITLFLTNSEARKLLSDFGIIGRDIFATGAAKVADKARPNQEQLDSVDQEAPSKEWIGADGKRLGPNDTPELQVKGPDGSEVRYNPKDDPRSAKVVDTDGNARPAGQVYDQAQQAKNEAQARKEEAKADAKATAKGHASDLNASRDPNASLTEQKDQVLGRANEKTPNDVDVQGGNVNRNTDADRAEAEGQARSKAQQLRDRIPEEHRARAADALQDTKQFFKEQLPEERRDQFIYRLKKVVVECQEHKDYQEAISWLLDTLENYQGHAKHVANKGVNSAQAVAEDPSIGDSTLKFRTLLERFANGRSMDGITNALDQIYTDAQNDEHLRGYFTRLNDYVHRVLLEPGYILEDESDREAKQLTEDGKSFFTDKYKGHQQRLFDELQVWFTAFNDDPLNRRLGEDIKRFTKDLLFDHEGNLSFKPKLWNDVRNVLLPTFIRQIGYVPIPRAEYSDNQIDLVIENLVLSGPNLFPNVVFIEAQNSFRFSPYPQINKQIPDIHHHRMRLSLSQIQADIRDVQFAFRRKSGWPKLSDHGIADVVIAGKGIGIDVELESVENRRDSVFKVNHVNVAIDTLAFKIRDSRHDLLYKFVKTFATGLIKKAITAAVQTSMRTALGHLDDQLVEVRNRMDEAKRSDETTRSQALKDLYARKKATAEEKAREADAKTGTFKIVTDRDSQLNPDLSHSHEKSAASRMFKTSDAASAGKEWRSHAFDLLDPKHPAVTGQSHPAAKEGAGAQNTSAVNAARAQTSA</sequence>
<dbReference type="PANTHER" id="PTHR31138:SF1">
    <property type="entry name" value="PDZ DOMAIN-CONTAINING PROTEIN"/>
    <property type="match status" value="1"/>
</dbReference>
<dbReference type="EMBL" id="KI894033">
    <property type="protein sequence ID" value="OBR83590.1"/>
    <property type="molecule type" value="Genomic_DNA"/>
</dbReference>
<feature type="compositionally biased region" description="Basic and acidic residues" evidence="2">
    <location>
        <begin position="268"/>
        <end position="281"/>
    </location>
</feature>
<dbReference type="InterPro" id="IPR017943">
    <property type="entry name" value="Bactericidal_perm-incr_a/b_dom"/>
</dbReference>
<feature type="compositionally biased region" description="Polar residues" evidence="2">
    <location>
        <begin position="290"/>
        <end position="301"/>
    </location>
</feature>
<evidence type="ECO:0000313" key="7">
    <source>
        <dbReference type="Proteomes" id="UP000078595"/>
    </source>
</evidence>
<dbReference type="EMBL" id="CP144536">
    <property type="protein sequence ID" value="WWC63249.1"/>
    <property type="molecule type" value="Genomic_DNA"/>
</dbReference>
<dbReference type="PANTHER" id="PTHR31138">
    <property type="entry name" value="CHROMOSOME 19, WHOLE GENOME SHOTGUN SEQUENCE"/>
    <property type="match status" value="1"/>
</dbReference>
<dbReference type="InterPro" id="IPR045967">
    <property type="entry name" value="HAM1-like_N"/>
</dbReference>
<dbReference type="RefSeq" id="XP_018261432.1">
    <property type="nucleotide sequence ID" value="XM_018409160.1"/>
</dbReference>
<dbReference type="VEuPathDB" id="FungiDB:I303_05870"/>
<dbReference type="GeneID" id="28969569"/>
<reference evidence="6" key="2">
    <citation type="submission" date="2013-07" db="EMBL/GenBank/DDBJ databases">
        <authorList>
            <consortium name="The Broad Institute Genome Sequencing Platform"/>
            <person name="Cuomo C."/>
            <person name="Litvintseva A."/>
            <person name="Chen Y."/>
            <person name="Heitman J."/>
            <person name="Sun S."/>
            <person name="Springer D."/>
            <person name="Dromer F."/>
            <person name="Young S.K."/>
            <person name="Zeng Q."/>
            <person name="Gargeya S."/>
            <person name="Fitzgerald M."/>
            <person name="Abouelleil A."/>
            <person name="Alvarado L."/>
            <person name="Berlin A.M."/>
            <person name="Chapman S.B."/>
            <person name="Dewar J."/>
            <person name="Goldberg J."/>
            <person name="Griggs A."/>
            <person name="Gujja S."/>
            <person name="Hansen M."/>
            <person name="Howarth C."/>
            <person name="Imamovic A."/>
            <person name="Larimer J."/>
            <person name="McCowan C."/>
            <person name="Murphy C."/>
            <person name="Pearson M."/>
            <person name="Priest M."/>
            <person name="Roberts A."/>
            <person name="Saif S."/>
            <person name="Shea T."/>
            <person name="Sykes S."/>
            <person name="Wortman J."/>
            <person name="Nusbaum C."/>
            <person name="Birren B."/>
        </authorList>
    </citation>
    <scope>NUCLEOTIDE SEQUENCE</scope>
    <source>
        <strain evidence="6">CBS 10117</strain>
    </source>
</reference>
<feature type="region of interest" description="Disordered" evidence="2">
    <location>
        <begin position="821"/>
        <end position="852"/>
    </location>
</feature>
<dbReference type="KEGG" id="kdj:28969569"/>
<reference evidence="6" key="3">
    <citation type="submission" date="2024-02" db="EMBL/GenBank/DDBJ databases">
        <title>Comparative genomics of Cryptococcus and Kwoniella reveals pathogenesis evolution and contrasting modes of karyotype evolution via chromosome fusion or intercentromeric recombination.</title>
        <authorList>
            <person name="Coelho M.A."/>
            <person name="David-Palma M."/>
            <person name="Shea T."/>
            <person name="Bowers K."/>
            <person name="McGinley-Smith S."/>
            <person name="Mohammad A.W."/>
            <person name="Gnirke A."/>
            <person name="Yurkov A.M."/>
            <person name="Nowrousian M."/>
            <person name="Sun S."/>
            <person name="Cuomo C.A."/>
            <person name="Heitman J."/>
        </authorList>
    </citation>
    <scope>NUCLEOTIDE SEQUENCE</scope>
    <source>
        <strain evidence="6">CBS 10117</strain>
    </source>
</reference>
<feature type="coiled-coil region" evidence="1">
    <location>
        <begin position="764"/>
        <end position="814"/>
    </location>
</feature>
<feature type="compositionally biased region" description="Basic and acidic residues" evidence="2">
    <location>
        <begin position="302"/>
        <end position="317"/>
    </location>
</feature>
<keyword evidence="1" id="KW-0175">Coiled coil</keyword>
<dbReference type="GO" id="GO:0008289">
    <property type="term" value="F:lipid binding"/>
    <property type="evidence" value="ECO:0007669"/>
    <property type="project" value="InterPro"/>
</dbReference>
<dbReference type="Pfam" id="PF14613">
    <property type="entry name" value="HAM1_C"/>
    <property type="match status" value="1"/>
</dbReference>
<organism evidence="5">
    <name type="scientific">Kwoniella dejecticola CBS 10117</name>
    <dbReference type="NCBI Taxonomy" id="1296121"/>
    <lineage>
        <taxon>Eukaryota</taxon>
        <taxon>Fungi</taxon>
        <taxon>Dikarya</taxon>
        <taxon>Basidiomycota</taxon>
        <taxon>Agaricomycotina</taxon>
        <taxon>Tremellomycetes</taxon>
        <taxon>Tremellales</taxon>
        <taxon>Cryptococcaceae</taxon>
        <taxon>Kwoniella</taxon>
    </lineage>
</organism>
<evidence type="ECO:0000259" key="4">
    <source>
        <dbReference type="Pfam" id="PF19343"/>
    </source>
</evidence>
<reference evidence="5" key="1">
    <citation type="submission" date="2013-07" db="EMBL/GenBank/DDBJ databases">
        <title>The Genome Sequence of Cryptococcus dejecticola CBS10117.</title>
        <authorList>
            <consortium name="The Broad Institute Genome Sequencing Platform"/>
            <person name="Cuomo C."/>
            <person name="Litvintseva A."/>
            <person name="Chen Y."/>
            <person name="Heitman J."/>
            <person name="Sun S."/>
            <person name="Springer D."/>
            <person name="Dromer F."/>
            <person name="Young S.K."/>
            <person name="Zeng Q."/>
            <person name="Gargeya S."/>
            <person name="Fitzgerald M."/>
            <person name="Abouelleil A."/>
            <person name="Alvarado L."/>
            <person name="Berlin A.M."/>
            <person name="Chapman S.B."/>
            <person name="Dewar J."/>
            <person name="Goldberg J."/>
            <person name="Griggs A."/>
            <person name="Gujja S."/>
            <person name="Hansen M."/>
            <person name="Howarth C."/>
            <person name="Imamovic A."/>
            <person name="Larimer J."/>
            <person name="McCowan C."/>
            <person name="Murphy C."/>
            <person name="Pearson M."/>
            <person name="Priest M."/>
            <person name="Roberts A."/>
            <person name="Saif S."/>
            <person name="Shea T."/>
            <person name="Sykes S."/>
            <person name="Wortman J."/>
            <person name="Nusbaum C."/>
            <person name="Birren B."/>
        </authorList>
    </citation>
    <scope>NUCLEOTIDE SEQUENCE [LARGE SCALE GENOMIC DNA]</scope>
    <source>
        <strain evidence="5">CBS 10117</strain>
    </source>
</reference>
<dbReference type="SUPFAM" id="SSF55394">
    <property type="entry name" value="Bactericidal permeability-increasing protein, BPI"/>
    <property type="match status" value="1"/>
</dbReference>
<proteinExistence type="predicted"/>
<dbReference type="Pfam" id="PF19343">
    <property type="entry name" value="HAM1_N"/>
    <property type="match status" value="1"/>
</dbReference>
<feature type="region of interest" description="Disordered" evidence="2">
    <location>
        <begin position="867"/>
        <end position="901"/>
    </location>
</feature>
<dbReference type="STRING" id="1296121.A0A1A6A0K3"/>
<evidence type="ECO:0000313" key="6">
    <source>
        <dbReference type="EMBL" id="WWC63249.1"/>
    </source>
</evidence>
<evidence type="ECO:0000256" key="2">
    <source>
        <dbReference type="SAM" id="MobiDB-lite"/>
    </source>
</evidence>
<dbReference type="AlphaFoldDB" id="A0A1A6A0K3"/>
<dbReference type="Proteomes" id="UP000078595">
    <property type="component" value="Chromosome 7"/>
</dbReference>
<feature type="region of interest" description="Disordered" evidence="2">
    <location>
        <begin position="185"/>
        <end position="350"/>
    </location>
</feature>
<feature type="domain" description="HAM1-like C-terminal" evidence="3">
    <location>
        <begin position="719"/>
        <end position="869"/>
    </location>
</feature>
<name>A0A1A6A0K3_9TREE</name>
<keyword evidence="7" id="KW-1185">Reference proteome</keyword>
<dbReference type="InterPro" id="IPR027842">
    <property type="entry name" value="HAM1-like_C"/>
</dbReference>
<gene>
    <name evidence="5" type="ORF">I303_05870</name>
    <name evidence="6" type="ORF">I303_105849</name>
</gene>
<feature type="domain" description="HAM1-like N-terminal" evidence="4">
    <location>
        <begin position="18"/>
        <end position="707"/>
    </location>
</feature>
<dbReference type="OrthoDB" id="19394at2759"/>
<evidence type="ECO:0000313" key="5">
    <source>
        <dbReference type="EMBL" id="OBR83590.1"/>
    </source>
</evidence>
<dbReference type="Gene3D" id="3.15.10.10">
    <property type="entry name" value="Bactericidal permeability-increasing protein, domain 1"/>
    <property type="match status" value="1"/>
</dbReference>